<keyword evidence="3" id="KW-1185">Reference proteome</keyword>
<sequence>MSPPSNSNAVASLDVVTKQKSSPKKTFASDDSKRFRAFLARSDGALPFFMSPTGTHQQFFSSGLSDRHRPSNIFRGSNNYRAANTSHALLHSHSLLAMLLLQEDQLTAPEV</sequence>
<name>A0A395IH46_9HELO</name>
<proteinExistence type="predicted"/>
<dbReference type="AlphaFoldDB" id="A0A395IH46"/>
<gene>
    <name evidence="2" type="ORF">DID88_000298</name>
</gene>
<evidence type="ECO:0000313" key="2">
    <source>
        <dbReference type="EMBL" id="RAL59665.1"/>
    </source>
</evidence>
<feature type="compositionally biased region" description="Polar residues" evidence="1">
    <location>
        <begin position="1"/>
        <end position="10"/>
    </location>
</feature>
<evidence type="ECO:0000256" key="1">
    <source>
        <dbReference type="SAM" id="MobiDB-lite"/>
    </source>
</evidence>
<feature type="region of interest" description="Disordered" evidence="1">
    <location>
        <begin position="1"/>
        <end position="28"/>
    </location>
</feature>
<organism evidence="2 3">
    <name type="scientific">Monilinia fructigena</name>
    <dbReference type="NCBI Taxonomy" id="38457"/>
    <lineage>
        <taxon>Eukaryota</taxon>
        <taxon>Fungi</taxon>
        <taxon>Dikarya</taxon>
        <taxon>Ascomycota</taxon>
        <taxon>Pezizomycotina</taxon>
        <taxon>Leotiomycetes</taxon>
        <taxon>Helotiales</taxon>
        <taxon>Sclerotiniaceae</taxon>
        <taxon>Monilinia</taxon>
    </lineage>
</organism>
<comment type="caution">
    <text evidence="2">The sequence shown here is derived from an EMBL/GenBank/DDBJ whole genome shotgun (WGS) entry which is preliminary data.</text>
</comment>
<dbReference type="Proteomes" id="UP000249056">
    <property type="component" value="Unassembled WGS sequence"/>
</dbReference>
<accession>A0A395IH46</accession>
<evidence type="ECO:0000313" key="3">
    <source>
        <dbReference type="Proteomes" id="UP000249056"/>
    </source>
</evidence>
<protein>
    <submittedName>
        <fullName evidence="2">Uncharacterized protein</fullName>
    </submittedName>
</protein>
<reference evidence="2 3" key="1">
    <citation type="submission" date="2018-06" db="EMBL/GenBank/DDBJ databases">
        <title>Genome Sequence of the Brown Rot Fungal Pathogen Monilinia fructigena.</title>
        <authorList>
            <person name="Landi L."/>
            <person name="De Miccolis Angelini R.M."/>
            <person name="Pollastro S."/>
            <person name="Abate D."/>
            <person name="Faretra F."/>
            <person name="Romanazzi G."/>
        </authorList>
    </citation>
    <scope>NUCLEOTIDE SEQUENCE [LARGE SCALE GENOMIC DNA]</scope>
    <source>
        <strain evidence="2 3">Mfrg269</strain>
    </source>
</reference>
<dbReference type="EMBL" id="QKRW01000049">
    <property type="protein sequence ID" value="RAL59665.1"/>
    <property type="molecule type" value="Genomic_DNA"/>
</dbReference>